<reference evidence="1 2" key="1">
    <citation type="submission" date="2019-11" db="EMBL/GenBank/DDBJ databases">
        <title>Whole genome sequence of Oryza granulata.</title>
        <authorList>
            <person name="Li W."/>
        </authorList>
    </citation>
    <scope>NUCLEOTIDE SEQUENCE [LARGE SCALE GENOMIC DNA]</scope>
    <source>
        <strain evidence="2">cv. Menghai</strain>
        <tissue evidence="1">Leaf</tissue>
    </source>
</reference>
<dbReference type="Proteomes" id="UP000479710">
    <property type="component" value="Unassembled WGS sequence"/>
</dbReference>
<sequence>MEVHNKLLLVCGEEATLEVRTEINDWNRIANTKPTVNPKPEKMNKRITPSLSCQKLFPIVGGIDPEQPHPDIHNCVNFVRLPIHDGICCPKKSQSMNFKLVKLARWPI</sequence>
<name>A0A6G1E8G6_9ORYZ</name>
<proteinExistence type="predicted"/>
<keyword evidence="2" id="KW-1185">Reference proteome</keyword>
<comment type="caution">
    <text evidence="1">The sequence shown here is derived from an EMBL/GenBank/DDBJ whole genome shotgun (WGS) entry which is preliminary data.</text>
</comment>
<dbReference type="EMBL" id="SPHZ02000005">
    <property type="protein sequence ID" value="KAF0920734.1"/>
    <property type="molecule type" value="Genomic_DNA"/>
</dbReference>
<protein>
    <submittedName>
        <fullName evidence="1">Uncharacterized protein</fullName>
    </submittedName>
</protein>
<accession>A0A6G1E8G6</accession>
<dbReference type="OrthoDB" id="10555237at2759"/>
<dbReference type="AlphaFoldDB" id="A0A6G1E8G6"/>
<organism evidence="1 2">
    <name type="scientific">Oryza meyeriana var. granulata</name>
    <dbReference type="NCBI Taxonomy" id="110450"/>
    <lineage>
        <taxon>Eukaryota</taxon>
        <taxon>Viridiplantae</taxon>
        <taxon>Streptophyta</taxon>
        <taxon>Embryophyta</taxon>
        <taxon>Tracheophyta</taxon>
        <taxon>Spermatophyta</taxon>
        <taxon>Magnoliopsida</taxon>
        <taxon>Liliopsida</taxon>
        <taxon>Poales</taxon>
        <taxon>Poaceae</taxon>
        <taxon>BOP clade</taxon>
        <taxon>Oryzoideae</taxon>
        <taxon>Oryzeae</taxon>
        <taxon>Oryzinae</taxon>
        <taxon>Oryza</taxon>
        <taxon>Oryza meyeriana</taxon>
    </lineage>
</organism>
<evidence type="ECO:0000313" key="2">
    <source>
        <dbReference type="Proteomes" id="UP000479710"/>
    </source>
</evidence>
<evidence type="ECO:0000313" key="1">
    <source>
        <dbReference type="EMBL" id="KAF0920734.1"/>
    </source>
</evidence>
<gene>
    <name evidence="1" type="ORF">E2562_036818</name>
</gene>